<sequence length="295" mass="31475">MDQLGFEDFELFDRIAATRSLSEVARERGVASSNVSRALGRIEAACGLRLAHRSTHGLALTDEGELFLEHARRMLAERRALQASLSPRRTAVVGLLRLALSRLLAEYVVVPSLPALRAAHPDLQVELCLGDRLARIADEGIDIAVRAGVAPAGHHVVRPLARYGRRLYAAPAYLAQHGAPRNVAELATHALIGNTAVPGHNLWTFHGAPSLPVQGQLRADCSAAVVALALAGAGIARLNDLVAEPLVRQGRLQPVLASCVDPGEHGIEAVVLAERHRAPRIRAMLAHLQAAFAPG</sequence>
<feature type="domain" description="HTH lysR-type" evidence="5">
    <location>
        <begin position="1"/>
        <end position="61"/>
    </location>
</feature>
<dbReference type="Pfam" id="PF00126">
    <property type="entry name" value="HTH_1"/>
    <property type="match status" value="1"/>
</dbReference>
<comment type="similarity">
    <text evidence="1">Belongs to the LysR transcriptional regulatory family.</text>
</comment>
<evidence type="ECO:0000313" key="6">
    <source>
        <dbReference type="EMBL" id="GHC95194.1"/>
    </source>
</evidence>
<gene>
    <name evidence="6" type="ORF">GCM10007320_47910</name>
</gene>
<dbReference type="InterPro" id="IPR005119">
    <property type="entry name" value="LysR_subst-bd"/>
</dbReference>
<dbReference type="InterPro" id="IPR036388">
    <property type="entry name" value="WH-like_DNA-bd_sf"/>
</dbReference>
<reference evidence="7" key="1">
    <citation type="journal article" date="2019" name="Int. J. Syst. Evol. Microbiol.">
        <title>The Global Catalogue of Microorganisms (GCM) 10K type strain sequencing project: providing services to taxonomists for standard genome sequencing and annotation.</title>
        <authorList>
            <consortium name="The Broad Institute Genomics Platform"/>
            <consortium name="The Broad Institute Genome Sequencing Center for Infectious Disease"/>
            <person name="Wu L."/>
            <person name="Ma J."/>
        </authorList>
    </citation>
    <scope>NUCLEOTIDE SEQUENCE [LARGE SCALE GENOMIC DNA]</scope>
    <source>
        <strain evidence="7">KCTC 23314</strain>
    </source>
</reference>
<keyword evidence="3" id="KW-0238">DNA-binding</keyword>
<proteinExistence type="inferred from homology"/>
<dbReference type="Gene3D" id="1.10.10.10">
    <property type="entry name" value="Winged helix-like DNA-binding domain superfamily/Winged helix DNA-binding domain"/>
    <property type="match status" value="1"/>
</dbReference>
<accession>A0ABQ3G9P9</accession>
<organism evidence="6 7">
    <name type="scientific">Pseudorhodoferax aquiterrae</name>
    <dbReference type="NCBI Taxonomy" id="747304"/>
    <lineage>
        <taxon>Bacteria</taxon>
        <taxon>Pseudomonadati</taxon>
        <taxon>Pseudomonadota</taxon>
        <taxon>Betaproteobacteria</taxon>
        <taxon>Burkholderiales</taxon>
        <taxon>Comamonadaceae</taxon>
    </lineage>
</organism>
<keyword evidence="7" id="KW-1185">Reference proteome</keyword>
<evidence type="ECO:0000256" key="2">
    <source>
        <dbReference type="ARBA" id="ARBA00023015"/>
    </source>
</evidence>
<dbReference type="PANTHER" id="PTHR30537:SF5">
    <property type="entry name" value="HTH-TYPE TRANSCRIPTIONAL ACTIVATOR TTDR-RELATED"/>
    <property type="match status" value="1"/>
</dbReference>
<evidence type="ECO:0000256" key="1">
    <source>
        <dbReference type="ARBA" id="ARBA00009437"/>
    </source>
</evidence>
<dbReference type="Gene3D" id="3.40.190.290">
    <property type="match status" value="1"/>
</dbReference>
<dbReference type="Proteomes" id="UP000626210">
    <property type="component" value="Unassembled WGS sequence"/>
</dbReference>
<dbReference type="SUPFAM" id="SSF46785">
    <property type="entry name" value="Winged helix' DNA-binding domain"/>
    <property type="match status" value="1"/>
</dbReference>
<protein>
    <submittedName>
        <fullName evidence="6">Transcriptional regulator</fullName>
    </submittedName>
</protein>
<dbReference type="PROSITE" id="PS50931">
    <property type="entry name" value="HTH_LYSR"/>
    <property type="match status" value="1"/>
</dbReference>
<evidence type="ECO:0000256" key="4">
    <source>
        <dbReference type="ARBA" id="ARBA00023163"/>
    </source>
</evidence>
<name>A0ABQ3G9P9_9BURK</name>
<dbReference type="InterPro" id="IPR036390">
    <property type="entry name" value="WH_DNA-bd_sf"/>
</dbReference>
<evidence type="ECO:0000313" key="7">
    <source>
        <dbReference type="Proteomes" id="UP000626210"/>
    </source>
</evidence>
<comment type="caution">
    <text evidence="6">The sequence shown here is derived from an EMBL/GenBank/DDBJ whole genome shotgun (WGS) entry which is preliminary data.</text>
</comment>
<dbReference type="SUPFAM" id="SSF53850">
    <property type="entry name" value="Periplasmic binding protein-like II"/>
    <property type="match status" value="1"/>
</dbReference>
<keyword evidence="4" id="KW-0804">Transcription</keyword>
<dbReference type="PANTHER" id="PTHR30537">
    <property type="entry name" value="HTH-TYPE TRANSCRIPTIONAL REGULATOR"/>
    <property type="match status" value="1"/>
</dbReference>
<evidence type="ECO:0000256" key="3">
    <source>
        <dbReference type="ARBA" id="ARBA00023125"/>
    </source>
</evidence>
<evidence type="ECO:0000259" key="5">
    <source>
        <dbReference type="PROSITE" id="PS50931"/>
    </source>
</evidence>
<dbReference type="Pfam" id="PF03466">
    <property type="entry name" value="LysR_substrate"/>
    <property type="match status" value="1"/>
</dbReference>
<dbReference type="InterPro" id="IPR058163">
    <property type="entry name" value="LysR-type_TF_proteobact-type"/>
</dbReference>
<dbReference type="EMBL" id="BMYK01000020">
    <property type="protein sequence ID" value="GHC95194.1"/>
    <property type="molecule type" value="Genomic_DNA"/>
</dbReference>
<keyword evidence="2" id="KW-0805">Transcription regulation</keyword>
<dbReference type="InterPro" id="IPR000847">
    <property type="entry name" value="LysR_HTH_N"/>
</dbReference>